<keyword evidence="2" id="KW-1185">Reference proteome</keyword>
<reference evidence="1 2" key="1">
    <citation type="submission" date="2021-10" db="EMBL/GenBank/DDBJ databases">
        <title>Anaerobic single-cell dispensing facilitates the cultivation of human gut bacteria.</title>
        <authorList>
            <person name="Afrizal A."/>
        </authorList>
    </citation>
    <scope>NUCLEOTIDE SEQUENCE [LARGE SCALE GENOMIC DNA]</scope>
    <source>
        <strain evidence="1 2">CLA-AA-H232</strain>
    </source>
</reference>
<gene>
    <name evidence="1" type="ORF">LKE05_13005</name>
</gene>
<organism evidence="1 2">
    <name type="scientific">Hominilimicola fabiformis</name>
    <dbReference type="NCBI Taxonomy" id="2885356"/>
    <lineage>
        <taxon>Bacteria</taxon>
        <taxon>Bacillati</taxon>
        <taxon>Bacillota</taxon>
        <taxon>Clostridia</taxon>
        <taxon>Eubacteriales</taxon>
        <taxon>Oscillospiraceae</taxon>
        <taxon>Hominilimicola</taxon>
    </lineage>
</organism>
<evidence type="ECO:0000313" key="2">
    <source>
        <dbReference type="Proteomes" id="UP001198242"/>
    </source>
</evidence>
<protein>
    <submittedName>
        <fullName evidence="1">Uncharacterized protein</fullName>
    </submittedName>
</protein>
<proteinExistence type="predicted"/>
<name>A0AAE3E0J4_9FIRM</name>
<evidence type="ECO:0000313" key="1">
    <source>
        <dbReference type="EMBL" id="MCC2211700.1"/>
    </source>
</evidence>
<accession>A0AAE3E0J4</accession>
<comment type="caution">
    <text evidence="1">The sequence shown here is derived from an EMBL/GenBank/DDBJ whole genome shotgun (WGS) entry which is preliminary data.</text>
</comment>
<sequence>MIINKQGEKCLCSNGVEYIIGEEVIGTENGDYEGLIGRIYEIRIGEADKETDNDTSDFYCTFEPPILEPDIRKLEERFSQIYGSPKSLNDICLDSVILAPDMVKPVSSIEDEAKECNVYVLEEDWAANDDYGHDVDIFTDLNSAKISMLKQLKKEMKDGCIPDWKDDDDYIEETDENSFECYIDGYYSERHYSISIVEKPMKMSERFMAEISESMISQDMLSQFRTQVLKLKETELLSDAEYEQLLKDNSVAEVIKDKISGDDDFWDAYDSIISEVAREEVVKYTEKE</sequence>
<dbReference type="EMBL" id="JAJEQM010000023">
    <property type="protein sequence ID" value="MCC2211700.1"/>
    <property type="molecule type" value="Genomic_DNA"/>
</dbReference>
<dbReference type="Proteomes" id="UP001198242">
    <property type="component" value="Unassembled WGS sequence"/>
</dbReference>
<dbReference type="AlphaFoldDB" id="A0AAE3E0J4"/>
<dbReference type="RefSeq" id="WP_022229540.1">
    <property type="nucleotide sequence ID" value="NZ_JAJEQM010000023.1"/>
</dbReference>